<keyword evidence="3 6" id="KW-0812">Transmembrane</keyword>
<evidence type="ECO:0000256" key="2">
    <source>
        <dbReference type="ARBA" id="ARBA00022475"/>
    </source>
</evidence>
<feature type="transmembrane region" description="Helical" evidence="6">
    <location>
        <begin position="126"/>
        <end position="142"/>
    </location>
</feature>
<evidence type="ECO:0000256" key="6">
    <source>
        <dbReference type="SAM" id="Phobius"/>
    </source>
</evidence>
<feature type="domain" description="EamA" evidence="7">
    <location>
        <begin position="153"/>
        <end position="288"/>
    </location>
</feature>
<dbReference type="RefSeq" id="WP_075587770.1">
    <property type="nucleotide sequence ID" value="NZ_MSYM01000018.1"/>
</dbReference>
<feature type="domain" description="EamA" evidence="7">
    <location>
        <begin position="13"/>
        <end position="141"/>
    </location>
</feature>
<feature type="transmembrane region" description="Helical" evidence="6">
    <location>
        <begin position="99"/>
        <end position="119"/>
    </location>
</feature>
<dbReference type="SUPFAM" id="SSF103481">
    <property type="entry name" value="Multidrug resistance efflux transporter EmrE"/>
    <property type="match status" value="2"/>
</dbReference>
<feature type="transmembrane region" description="Helical" evidence="6">
    <location>
        <begin position="154"/>
        <end position="172"/>
    </location>
</feature>
<gene>
    <name evidence="8" type="ORF">BLL52_3651</name>
</gene>
<keyword evidence="2" id="KW-1003">Cell membrane</keyword>
<dbReference type="STRING" id="81479.RA876_12130"/>
<evidence type="ECO:0000256" key="3">
    <source>
        <dbReference type="ARBA" id="ARBA00022692"/>
    </source>
</evidence>
<sequence>MPAHITRRQLWSLVALTLMWGINWPMMKYSLRELSPLYFRALTMTGGAIWLYTYYRARGLRMMPQGAEWRSVVWLGLPNMLGWHTFAILGVKELASGRAAILGFTMPIWTVLLSVLVLGERLTRRVGFAAVAVALAIGLLTFNELTTLSGRPLGIVWMELAALSWATGTLLMRHARLTLPIETLTVWMMILASACLWVIAYLNEPWPTWQFSGLMWGSLAYGMLINYGFAQTIWSGLARHLPPATSAMSIMAVPLVGTLSATLIVGERPTWQDFAAMLCVMAAIAAVLLPPRKTQAP</sequence>
<dbReference type="InterPro" id="IPR037185">
    <property type="entry name" value="EmrE-like"/>
</dbReference>
<evidence type="ECO:0000256" key="5">
    <source>
        <dbReference type="ARBA" id="ARBA00023136"/>
    </source>
</evidence>
<keyword evidence="9" id="KW-1185">Reference proteome</keyword>
<protein>
    <recommendedName>
        <fullName evidence="7">EamA domain-containing protein</fullName>
    </recommendedName>
</protein>
<name>A0A1Q8Y9Y8_9BURK</name>
<dbReference type="InterPro" id="IPR050638">
    <property type="entry name" value="AA-Vitamin_Transporters"/>
</dbReference>
<feature type="transmembrane region" description="Helical" evidence="6">
    <location>
        <begin position="67"/>
        <end position="87"/>
    </location>
</feature>
<feature type="transmembrane region" description="Helical" evidence="6">
    <location>
        <begin position="12"/>
        <end position="31"/>
    </location>
</feature>
<feature type="transmembrane region" description="Helical" evidence="6">
    <location>
        <begin position="184"/>
        <end position="202"/>
    </location>
</feature>
<feature type="transmembrane region" description="Helical" evidence="6">
    <location>
        <begin position="37"/>
        <end position="55"/>
    </location>
</feature>
<dbReference type="Pfam" id="PF00892">
    <property type="entry name" value="EamA"/>
    <property type="match status" value="2"/>
</dbReference>
<comment type="caution">
    <text evidence="8">The sequence shown here is derived from an EMBL/GenBank/DDBJ whole genome shotgun (WGS) entry which is preliminary data.</text>
</comment>
<reference evidence="8 9" key="1">
    <citation type="submission" date="2017-01" db="EMBL/GenBank/DDBJ databases">
        <title>Genome sequence of Rhodoferax antarcticus ANT.BR, a psychrophilic purple nonsulfur bacterium from an Antarctic microbial mat.</title>
        <authorList>
            <person name="Baker J."/>
            <person name="Riester C."/>
            <person name="Skinner B."/>
            <person name="Newell A."/>
            <person name="Swingley W."/>
            <person name="Madigan M."/>
            <person name="Jung D."/>
            <person name="Asao M."/>
            <person name="Chen M."/>
            <person name="Loughlin P."/>
            <person name="Pan H."/>
            <person name="Lin S."/>
            <person name="Li N."/>
            <person name="Shaw J."/>
            <person name="Prado M."/>
            <person name="Sherman C."/>
            <person name="Li X."/>
            <person name="Tang J."/>
            <person name="Blankenship R."/>
            <person name="Zhao T."/>
            <person name="Touchman J."/>
            <person name="Sattley M."/>
        </authorList>
    </citation>
    <scope>NUCLEOTIDE SEQUENCE [LARGE SCALE GENOMIC DNA]</scope>
    <source>
        <strain evidence="8 9">ANT.BR</strain>
    </source>
</reference>
<feature type="transmembrane region" description="Helical" evidence="6">
    <location>
        <begin position="214"/>
        <end position="234"/>
    </location>
</feature>
<accession>A0A1Q8Y9Y8</accession>
<evidence type="ECO:0000313" key="9">
    <source>
        <dbReference type="Proteomes" id="UP000185911"/>
    </source>
</evidence>
<evidence type="ECO:0000256" key="4">
    <source>
        <dbReference type="ARBA" id="ARBA00022989"/>
    </source>
</evidence>
<dbReference type="Proteomes" id="UP000185911">
    <property type="component" value="Unassembled WGS sequence"/>
</dbReference>
<evidence type="ECO:0000259" key="7">
    <source>
        <dbReference type="Pfam" id="PF00892"/>
    </source>
</evidence>
<dbReference type="PANTHER" id="PTHR32322:SF18">
    <property type="entry name" value="S-ADENOSYLMETHIONINE_S-ADENOSYLHOMOCYSTEINE TRANSPORTER"/>
    <property type="match status" value="1"/>
</dbReference>
<dbReference type="EMBL" id="MSYM01000018">
    <property type="protein sequence ID" value="OLP04835.1"/>
    <property type="molecule type" value="Genomic_DNA"/>
</dbReference>
<dbReference type="AlphaFoldDB" id="A0A1Q8Y9Y8"/>
<dbReference type="GO" id="GO:0005886">
    <property type="term" value="C:plasma membrane"/>
    <property type="evidence" value="ECO:0007669"/>
    <property type="project" value="UniProtKB-SubCell"/>
</dbReference>
<keyword evidence="4 6" id="KW-1133">Transmembrane helix</keyword>
<feature type="transmembrane region" description="Helical" evidence="6">
    <location>
        <begin position="271"/>
        <end position="289"/>
    </location>
</feature>
<organism evidence="8 9">
    <name type="scientific">Rhodoferax antarcticus ANT.BR</name>
    <dbReference type="NCBI Taxonomy" id="1111071"/>
    <lineage>
        <taxon>Bacteria</taxon>
        <taxon>Pseudomonadati</taxon>
        <taxon>Pseudomonadota</taxon>
        <taxon>Betaproteobacteria</taxon>
        <taxon>Burkholderiales</taxon>
        <taxon>Comamonadaceae</taxon>
        <taxon>Rhodoferax</taxon>
    </lineage>
</organism>
<comment type="subcellular location">
    <subcellularLocation>
        <location evidence="1">Cell membrane</location>
        <topology evidence="1">Multi-pass membrane protein</topology>
    </subcellularLocation>
</comment>
<evidence type="ECO:0000313" key="8">
    <source>
        <dbReference type="EMBL" id="OLP04835.1"/>
    </source>
</evidence>
<keyword evidence="5 6" id="KW-0472">Membrane</keyword>
<evidence type="ECO:0000256" key="1">
    <source>
        <dbReference type="ARBA" id="ARBA00004651"/>
    </source>
</evidence>
<feature type="transmembrane region" description="Helical" evidence="6">
    <location>
        <begin position="246"/>
        <end position="265"/>
    </location>
</feature>
<dbReference type="InterPro" id="IPR000620">
    <property type="entry name" value="EamA_dom"/>
</dbReference>
<proteinExistence type="predicted"/>
<dbReference type="PANTHER" id="PTHR32322">
    <property type="entry name" value="INNER MEMBRANE TRANSPORTER"/>
    <property type="match status" value="1"/>
</dbReference>